<proteinExistence type="predicted"/>
<keyword evidence="1" id="KW-0812">Transmembrane</keyword>
<evidence type="ECO:0000313" key="3">
    <source>
        <dbReference type="EMBL" id="MDX6848793.1"/>
    </source>
</evidence>
<accession>A0ABU4RYV8</accession>
<feature type="transmembrane region" description="Helical" evidence="1">
    <location>
        <begin position="180"/>
        <end position="202"/>
    </location>
</feature>
<keyword evidence="4" id="KW-1185">Reference proteome</keyword>
<keyword evidence="1" id="KW-1133">Transmembrane helix</keyword>
<sequence>MINAASAQARANQIRAFKAEMAELAENNVCHLSPEQAQAVEQYHASVLASSRARFDVDTGARSHHLGIGIQVVSFLGAWALAASVFFFFMQFWGRMPMGLQVSVLIGSSLASLVLTAWIAGRDGPGRYFAKIAALISFACVVINVSLLGTLYNLPASPAALMVFAVYGALLAYALRVRLLLGVAILSLFSFIGAQSATYSGMYWLSVGERPEHFILPTALLFWLPSVWSQANFNGFACIYRVLSLIGLSVVVLVLSNWGAGSYIPWERDWVEGFYQVMGFAISAGAIWLGVRNGWPEVLATANVFFFLYMYTKFFDWWWDWLPKSVFFLLLGLTALLALFIFNRLRRYAQGEGL</sequence>
<feature type="transmembrane region" description="Helical" evidence="1">
    <location>
        <begin position="238"/>
        <end position="261"/>
    </location>
</feature>
<feature type="transmembrane region" description="Helical" evidence="1">
    <location>
        <begin position="99"/>
        <end position="120"/>
    </location>
</feature>
<feature type="transmembrane region" description="Helical" evidence="1">
    <location>
        <begin position="158"/>
        <end position="175"/>
    </location>
</feature>
<evidence type="ECO:0000313" key="4">
    <source>
        <dbReference type="Proteomes" id="UP001273505"/>
    </source>
</evidence>
<feature type="transmembrane region" description="Helical" evidence="1">
    <location>
        <begin position="298"/>
        <end position="319"/>
    </location>
</feature>
<dbReference type="InterPro" id="IPR018677">
    <property type="entry name" value="DUF2157"/>
</dbReference>
<feature type="transmembrane region" description="Helical" evidence="1">
    <location>
        <begin position="214"/>
        <end position="231"/>
    </location>
</feature>
<dbReference type="Pfam" id="PF09925">
    <property type="entry name" value="DUF2157"/>
    <property type="match status" value="1"/>
</dbReference>
<reference evidence="3 4" key="1">
    <citation type="submission" date="2023-11" db="EMBL/GenBank/DDBJ databases">
        <title>Gilvimarinus fulvus sp. nov., isolated from the surface of Kelp.</title>
        <authorList>
            <person name="Sun Y.Y."/>
            <person name="Gong Y."/>
            <person name="Du Z.J."/>
        </authorList>
    </citation>
    <scope>NUCLEOTIDE SEQUENCE [LARGE SCALE GENOMIC DNA]</scope>
    <source>
        <strain evidence="3 4">SDUM040013</strain>
    </source>
</reference>
<feature type="transmembrane region" description="Helical" evidence="1">
    <location>
        <begin position="72"/>
        <end position="93"/>
    </location>
</feature>
<gene>
    <name evidence="3" type="ORF">SCD92_05435</name>
</gene>
<feature type="transmembrane region" description="Helical" evidence="1">
    <location>
        <begin position="325"/>
        <end position="342"/>
    </location>
</feature>
<evidence type="ECO:0000259" key="2">
    <source>
        <dbReference type="Pfam" id="PF09925"/>
    </source>
</evidence>
<evidence type="ECO:0000256" key="1">
    <source>
        <dbReference type="SAM" id="Phobius"/>
    </source>
</evidence>
<comment type="caution">
    <text evidence="3">The sequence shown here is derived from an EMBL/GenBank/DDBJ whole genome shotgun (WGS) entry which is preliminary data.</text>
</comment>
<feature type="transmembrane region" description="Helical" evidence="1">
    <location>
        <begin position="273"/>
        <end position="291"/>
    </location>
</feature>
<dbReference type="RefSeq" id="WP_302724005.1">
    <property type="nucleotide sequence ID" value="NZ_JAULRU010000731.1"/>
</dbReference>
<dbReference type="EMBL" id="JAXAFO010000006">
    <property type="protein sequence ID" value="MDX6848793.1"/>
    <property type="molecule type" value="Genomic_DNA"/>
</dbReference>
<organism evidence="3 4">
    <name type="scientific">Gilvimarinus gilvus</name>
    <dbReference type="NCBI Taxonomy" id="3058038"/>
    <lineage>
        <taxon>Bacteria</taxon>
        <taxon>Pseudomonadati</taxon>
        <taxon>Pseudomonadota</taxon>
        <taxon>Gammaproteobacteria</taxon>
        <taxon>Cellvibrionales</taxon>
        <taxon>Cellvibrionaceae</taxon>
        <taxon>Gilvimarinus</taxon>
    </lineage>
</organism>
<name>A0ABU4RYV8_9GAMM</name>
<feature type="domain" description="DUF2157" evidence="2">
    <location>
        <begin position="32"/>
        <end position="180"/>
    </location>
</feature>
<keyword evidence="1" id="KW-0472">Membrane</keyword>
<feature type="transmembrane region" description="Helical" evidence="1">
    <location>
        <begin position="132"/>
        <end position="152"/>
    </location>
</feature>
<dbReference type="Proteomes" id="UP001273505">
    <property type="component" value="Unassembled WGS sequence"/>
</dbReference>
<protein>
    <submittedName>
        <fullName evidence="3">DUF2157 domain-containing protein</fullName>
    </submittedName>
</protein>